<reference evidence="1 2" key="1">
    <citation type="submission" date="2012-11" db="EMBL/GenBank/DDBJ databases">
        <title>Complete genome sequence of a novel phiKZ-like Vibrio phage.</title>
        <authorList>
            <person name="Luo Z."/>
            <person name="Yu Y."/>
        </authorList>
    </citation>
    <scope>NUCLEOTIDE SEQUENCE [LARGE SCALE GENOMIC DNA]</scope>
</reference>
<sequence length="264" mass="30135">MNERLFSLQISKQIHSVGDTIKVFPYQQHLASLTDQHELSAEVLINGITLYTNLPLNQISYSLVDHEENLVGKEYELNIRIKRAEEIVMESETMKVECGTRLATETHDAMAVAAGWDWIGKLARILAIIHENYVGREHPEERTKLFGWSVGPSYYELYWVENEERFPTMELNVCPTNDLDDIKSYEIKTESTLGAARGLAKAVEENEWMLSPAFRVMMIEQPIGRDLMHHYQFLLAYAIGDAPALSLPNGLRLVNRAATTPSRR</sequence>
<accession>V9LZJ9</accession>
<dbReference type="RefSeq" id="YP_009626179.1">
    <property type="nucleotide sequence ID" value="NC_042136.1"/>
</dbReference>
<protein>
    <submittedName>
        <fullName evidence="1">Uncharacterized protein</fullName>
    </submittedName>
</protein>
<evidence type="ECO:0000313" key="2">
    <source>
        <dbReference type="Proteomes" id="UP000272155"/>
    </source>
</evidence>
<dbReference type="OrthoDB" id="21086at10239"/>
<evidence type="ECO:0000313" key="1">
    <source>
        <dbReference type="EMBL" id="AGB07317.1"/>
    </source>
</evidence>
<dbReference type="Proteomes" id="UP000272155">
    <property type="component" value="Segment"/>
</dbReference>
<dbReference type="EMBL" id="KC131130">
    <property type="protein sequence ID" value="AGB07317.1"/>
    <property type="molecule type" value="Genomic_DNA"/>
</dbReference>
<name>V9LZJ9_9CAUD</name>
<keyword evidence="2" id="KW-1185">Reference proteome</keyword>
<dbReference type="GeneID" id="40103079"/>
<dbReference type="KEGG" id="vg:40103079"/>
<organism evidence="1 2">
    <name type="scientific">Vibrio phage VP4B</name>
    <dbReference type="NCBI Taxonomy" id="1262540"/>
    <lineage>
        <taxon>Viruses</taxon>
        <taxon>Duplodnaviria</taxon>
        <taxon>Heunggongvirae</taxon>
        <taxon>Uroviricota</taxon>
        <taxon>Caudoviricetes</taxon>
        <taxon>Chimalliviridae</taxon>
        <taxon>Gorgonvirinae</taxon>
        <taxon>Tidunavirus</taxon>
        <taxon>Tidunavirus VP4B</taxon>
    </lineage>
</organism>
<proteinExistence type="predicted"/>